<organism evidence="11 12">
    <name type="scientific">Tindallia californiensis</name>
    <dbReference type="NCBI Taxonomy" id="159292"/>
    <lineage>
        <taxon>Bacteria</taxon>
        <taxon>Bacillati</taxon>
        <taxon>Bacillota</taxon>
        <taxon>Clostridia</taxon>
        <taxon>Peptostreptococcales</taxon>
        <taxon>Tindalliaceae</taxon>
        <taxon>Tindallia</taxon>
    </lineage>
</organism>
<dbReference type="AlphaFoldDB" id="A0A1H3Q733"/>
<dbReference type="OrthoDB" id="9775607at2"/>
<evidence type="ECO:0000256" key="8">
    <source>
        <dbReference type="HAMAP-Rule" id="MF_01518"/>
    </source>
</evidence>
<evidence type="ECO:0000256" key="2">
    <source>
        <dbReference type="ARBA" id="ARBA00006773"/>
    </source>
</evidence>
<comment type="cofactor">
    <cofactor evidence="1 8">
        <name>Mn(2+)</name>
        <dbReference type="ChEBI" id="CHEBI:29035"/>
    </cofactor>
</comment>
<dbReference type="InterPro" id="IPR006679">
    <property type="entry name" value="Adenine_deam"/>
</dbReference>
<dbReference type="NCBIfam" id="TIGR01178">
    <property type="entry name" value="ade"/>
    <property type="match status" value="1"/>
</dbReference>
<dbReference type="SUPFAM" id="SSF51338">
    <property type="entry name" value="Composite domain of metallo-dependent hydrolases"/>
    <property type="match status" value="1"/>
</dbReference>
<keyword evidence="4 8" id="KW-0378">Hydrolase</keyword>
<comment type="catalytic activity">
    <reaction evidence="6 8">
        <text>adenine + H2O + H(+) = hypoxanthine + NH4(+)</text>
        <dbReference type="Rhea" id="RHEA:23688"/>
        <dbReference type="ChEBI" id="CHEBI:15377"/>
        <dbReference type="ChEBI" id="CHEBI:15378"/>
        <dbReference type="ChEBI" id="CHEBI:16708"/>
        <dbReference type="ChEBI" id="CHEBI:17368"/>
        <dbReference type="ChEBI" id="CHEBI:28938"/>
        <dbReference type="EC" id="3.5.4.2"/>
    </reaction>
</comment>
<dbReference type="GO" id="GO:0006146">
    <property type="term" value="P:adenine catabolic process"/>
    <property type="evidence" value="ECO:0007669"/>
    <property type="project" value="InterPro"/>
</dbReference>
<dbReference type="InterPro" id="IPR011059">
    <property type="entry name" value="Metal-dep_hydrolase_composite"/>
</dbReference>
<gene>
    <name evidence="8" type="primary">ade</name>
    <name evidence="11" type="ORF">SAMN05192546_108130</name>
</gene>
<protein>
    <recommendedName>
        <fullName evidence="7 8">Adenine deaminase</fullName>
        <shortName evidence="8">Adenase</shortName>
        <shortName evidence="8">Adenine aminase</shortName>
        <ecNumber evidence="3 8">3.5.4.2</ecNumber>
    </recommendedName>
</protein>
<evidence type="ECO:0000256" key="3">
    <source>
        <dbReference type="ARBA" id="ARBA00012782"/>
    </source>
</evidence>
<evidence type="ECO:0000313" key="11">
    <source>
        <dbReference type="EMBL" id="SDZ09342.1"/>
    </source>
</evidence>
<evidence type="ECO:0000256" key="7">
    <source>
        <dbReference type="ARBA" id="ARBA00069718"/>
    </source>
</evidence>
<dbReference type="PANTHER" id="PTHR11113:SF2">
    <property type="entry name" value="ADENINE DEAMINASE"/>
    <property type="match status" value="1"/>
</dbReference>
<comment type="similarity">
    <text evidence="2 8">Belongs to the metallo-dependent hydrolases superfamily. Adenine deaminase family.</text>
</comment>
<evidence type="ECO:0000259" key="10">
    <source>
        <dbReference type="Pfam" id="PF13382"/>
    </source>
</evidence>
<dbReference type="InterPro" id="IPR026912">
    <property type="entry name" value="Adenine_deam_C"/>
</dbReference>
<evidence type="ECO:0000313" key="12">
    <source>
        <dbReference type="Proteomes" id="UP000199230"/>
    </source>
</evidence>
<keyword evidence="12" id="KW-1185">Reference proteome</keyword>
<accession>A0A1H3Q733</accession>
<evidence type="ECO:0000256" key="4">
    <source>
        <dbReference type="ARBA" id="ARBA00022801"/>
    </source>
</evidence>
<dbReference type="Proteomes" id="UP000199230">
    <property type="component" value="Unassembled WGS sequence"/>
</dbReference>
<name>A0A1H3Q733_9FIRM</name>
<dbReference type="GO" id="GO:0000034">
    <property type="term" value="F:adenine deaminase activity"/>
    <property type="evidence" value="ECO:0007669"/>
    <property type="project" value="UniProtKB-UniRule"/>
</dbReference>
<reference evidence="11 12" key="1">
    <citation type="submission" date="2016-10" db="EMBL/GenBank/DDBJ databases">
        <authorList>
            <person name="de Groot N.N."/>
        </authorList>
    </citation>
    <scope>NUCLEOTIDE SEQUENCE [LARGE SCALE GENOMIC DNA]</scope>
    <source>
        <strain evidence="11 12">APO</strain>
    </source>
</reference>
<dbReference type="EC" id="3.5.4.2" evidence="3 8"/>
<dbReference type="Pfam" id="PF01979">
    <property type="entry name" value="Amidohydro_1"/>
    <property type="match status" value="1"/>
</dbReference>
<feature type="domain" description="Adenine deaminase C-terminal" evidence="10">
    <location>
        <begin position="397"/>
        <end position="566"/>
    </location>
</feature>
<dbReference type="InterPro" id="IPR032466">
    <property type="entry name" value="Metal_Hydrolase"/>
</dbReference>
<evidence type="ECO:0000256" key="6">
    <source>
        <dbReference type="ARBA" id="ARBA00047720"/>
    </source>
</evidence>
<evidence type="ECO:0000259" key="9">
    <source>
        <dbReference type="Pfam" id="PF01979"/>
    </source>
</evidence>
<evidence type="ECO:0000256" key="1">
    <source>
        <dbReference type="ARBA" id="ARBA00001936"/>
    </source>
</evidence>
<dbReference type="HAMAP" id="MF_01518">
    <property type="entry name" value="Adenine_deamin"/>
    <property type="match status" value="1"/>
</dbReference>
<dbReference type="SUPFAM" id="SSF51556">
    <property type="entry name" value="Metallo-dependent hydrolases"/>
    <property type="match status" value="1"/>
</dbReference>
<dbReference type="EMBL" id="FNPV01000008">
    <property type="protein sequence ID" value="SDZ09342.1"/>
    <property type="molecule type" value="Genomic_DNA"/>
</dbReference>
<sequence length="574" mass="62740">MKNLLSKRISVAAGREAADLVLKNARIINVFTSSIQEGDVAIQDGYIAGVGHYEGKEEIDLQGAYLSPGLIDGHVHLESAMVHPAEFAKAVLPRGTTTIIADPHEIANVSGIKGIQFLLEASKSLPMTVKMMLPSCVPATNFENAGAVLNAEDLAPLYQDAAIIGLGEMMDYPGVIQGREDILDKLVGAKDKVIDGHGPEIQHRDLNAYVAAGIRTEHECSTEKEMEDRLQKGMYILIREGSAARNLTTLSKVVNRDNSRRCLFCTDDKHPEDLLQRGHIDNNLRMAVQAGIDPITAIQMASLNAAECYHLRHLGAIAPGYQADLVVFEDLQDFRATKVFQKGCLVASEGKVQTTIPSVSASHLHHTVNLSPVEQKNFRLPISSDTLQVIQLQPHSLVTQKKLRKVNRVDGFFEQDHRLDLLKIAVIERHRRTGNMGLGLVEGFGLKNGAIATTISHDSHNLIVIGDNDPDMALATETLRKVGGGITLCHQGKVLKTLALPIAGLISEEPIDQVHQQLEEMIHLAHDSLSVSRSVDPFMTLSFLALPVIPEIKLTDMGLFDVSQFQFIPLEATD</sequence>
<dbReference type="STRING" id="159292.SAMN05192546_108130"/>
<dbReference type="CDD" id="cd01295">
    <property type="entry name" value="AdeC"/>
    <property type="match status" value="1"/>
</dbReference>
<dbReference type="FunFam" id="3.20.20.140:FF:000016">
    <property type="entry name" value="Adenine deaminase"/>
    <property type="match status" value="1"/>
</dbReference>
<dbReference type="InterPro" id="IPR006680">
    <property type="entry name" value="Amidohydro-rel"/>
</dbReference>
<dbReference type="Gene3D" id="3.20.20.140">
    <property type="entry name" value="Metal-dependent hydrolases"/>
    <property type="match status" value="1"/>
</dbReference>
<evidence type="ECO:0000256" key="5">
    <source>
        <dbReference type="ARBA" id="ARBA00023211"/>
    </source>
</evidence>
<feature type="domain" description="Amidohydrolase-related" evidence="9">
    <location>
        <begin position="65"/>
        <end position="343"/>
    </location>
</feature>
<dbReference type="Gene3D" id="2.30.40.10">
    <property type="entry name" value="Urease, subunit C, domain 1"/>
    <property type="match status" value="1"/>
</dbReference>
<dbReference type="Pfam" id="PF13382">
    <property type="entry name" value="Adenine_deam_C"/>
    <property type="match status" value="1"/>
</dbReference>
<keyword evidence="5 8" id="KW-0464">Manganese</keyword>
<dbReference type="PANTHER" id="PTHR11113">
    <property type="entry name" value="N-ACETYLGLUCOSAMINE-6-PHOSPHATE DEACETYLASE"/>
    <property type="match status" value="1"/>
</dbReference>
<proteinExistence type="inferred from homology"/>
<dbReference type="RefSeq" id="WP_093314679.1">
    <property type="nucleotide sequence ID" value="NZ_FNPV01000008.1"/>
</dbReference>